<gene>
    <name evidence="13" type="ORF">B0T14DRAFT_576338</name>
</gene>
<dbReference type="InterPro" id="IPR036640">
    <property type="entry name" value="ABC1_TM_sf"/>
</dbReference>
<feature type="domain" description="ABC transmembrane type-1" evidence="12">
    <location>
        <begin position="701"/>
        <end position="988"/>
    </location>
</feature>
<feature type="transmembrane region" description="Helical" evidence="10">
    <location>
        <begin position="741"/>
        <end position="763"/>
    </location>
</feature>
<feature type="transmembrane region" description="Helical" evidence="10">
    <location>
        <begin position="207"/>
        <end position="226"/>
    </location>
</feature>
<protein>
    <submittedName>
        <fullName evidence="13">P-loop containing nucleoside triphosphate hydrolase protein</fullName>
    </submittedName>
</protein>
<dbReference type="Gene3D" id="3.40.50.300">
    <property type="entry name" value="P-loop containing nucleotide triphosphate hydrolases"/>
    <property type="match status" value="2"/>
</dbReference>
<keyword evidence="5" id="KW-0547">Nucleotide-binding</keyword>
<dbReference type="SUPFAM" id="SSF90123">
    <property type="entry name" value="ABC transporter transmembrane region"/>
    <property type="match status" value="2"/>
</dbReference>
<dbReference type="PROSITE" id="PS50893">
    <property type="entry name" value="ABC_TRANSPORTER_2"/>
    <property type="match status" value="2"/>
</dbReference>
<proteinExistence type="inferred from homology"/>
<keyword evidence="13" id="KW-0378">Hydrolase</keyword>
<dbReference type="InterPro" id="IPR011527">
    <property type="entry name" value="ABC1_TM_dom"/>
</dbReference>
<keyword evidence="6" id="KW-0067">ATP-binding</keyword>
<keyword evidence="8 10" id="KW-0472">Membrane</keyword>
<evidence type="ECO:0000256" key="9">
    <source>
        <dbReference type="SAM" id="MobiDB-lite"/>
    </source>
</evidence>
<feature type="transmembrane region" description="Helical" evidence="10">
    <location>
        <begin position="923"/>
        <end position="948"/>
    </location>
</feature>
<dbReference type="PROSITE" id="PS00211">
    <property type="entry name" value="ABC_TRANSPORTER_1"/>
    <property type="match status" value="2"/>
</dbReference>
<comment type="subcellular location">
    <subcellularLocation>
        <location evidence="1">Membrane</location>
        <topology evidence="1">Multi-pass membrane protein</topology>
    </subcellularLocation>
</comment>
<feature type="domain" description="ABC transmembrane type-1" evidence="12">
    <location>
        <begin position="60"/>
        <end position="349"/>
    </location>
</feature>
<feature type="compositionally biased region" description="Basic and acidic residues" evidence="9">
    <location>
        <begin position="23"/>
        <end position="32"/>
    </location>
</feature>
<dbReference type="Pfam" id="PF00005">
    <property type="entry name" value="ABC_tran"/>
    <property type="match status" value="2"/>
</dbReference>
<dbReference type="PANTHER" id="PTHR43394">
    <property type="entry name" value="ATP-DEPENDENT PERMEASE MDL1, MITOCHONDRIAL"/>
    <property type="match status" value="1"/>
</dbReference>
<feature type="domain" description="ABC transporter" evidence="11">
    <location>
        <begin position="384"/>
        <end position="629"/>
    </location>
</feature>
<feature type="domain" description="ABC transporter" evidence="11">
    <location>
        <begin position="1025"/>
        <end position="1277"/>
    </location>
</feature>
<feature type="transmembrane region" description="Helical" evidence="10">
    <location>
        <begin position="181"/>
        <end position="201"/>
    </location>
</feature>
<dbReference type="InterPro" id="IPR003593">
    <property type="entry name" value="AAA+_ATPase"/>
</dbReference>
<dbReference type="FunFam" id="3.40.50.300:FF:000251">
    <property type="entry name" value="ABC transporter B family member 19"/>
    <property type="match status" value="1"/>
</dbReference>
<dbReference type="CDD" id="cd03249">
    <property type="entry name" value="ABC_MTABC3_MDL1_MDL2"/>
    <property type="match status" value="2"/>
</dbReference>
<dbReference type="PROSITE" id="PS50929">
    <property type="entry name" value="ABC_TM1F"/>
    <property type="match status" value="2"/>
</dbReference>
<evidence type="ECO:0000256" key="8">
    <source>
        <dbReference type="ARBA" id="ARBA00023136"/>
    </source>
</evidence>
<evidence type="ECO:0000256" key="10">
    <source>
        <dbReference type="SAM" id="Phobius"/>
    </source>
</evidence>
<dbReference type="PANTHER" id="PTHR43394:SF27">
    <property type="entry name" value="ATP-DEPENDENT TRANSLOCASE ABCB1-LIKE"/>
    <property type="match status" value="1"/>
</dbReference>
<evidence type="ECO:0000313" key="14">
    <source>
        <dbReference type="Proteomes" id="UP001175000"/>
    </source>
</evidence>
<dbReference type="FunFam" id="1.20.1560.10:FF:000057">
    <property type="entry name" value="ABC multidrug transporter SitT"/>
    <property type="match status" value="1"/>
</dbReference>
<feature type="transmembrane region" description="Helical" evidence="10">
    <location>
        <begin position="815"/>
        <end position="838"/>
    </location>
</feature>
<feature type="transmembrane region" description="Helical" evidence="10">
    <location>
        <begin position="960"/>
        <end position="982"/>
    </location>
</feature>
<dbReference type="SMART" id="SM00382">
    <property type="entry name" value="AAA"/>
    <property type="match status" value="2"/>
</dbReference>
<feature type="transmembrane region" description="Helical" evidence="10">
    <location>
        <begin position="844"/>
        <end position="862"/>
    </location>
</feature>
<keyword evidence="7 10" id="KW-1133">Transmembrane helix</keyword>
<feature type="region of interest" description="Disordered" evidence="9">
    <location>
        <begin position="1"/>
        <end position="35"/>
    </location>
</feature>
<comment type="caution">
    <text evidence="13">The sequence shown here is derived from an EMBL/GenBank/DDBJ whole genome shotgun (WGS) entry which is preliminary data.</text>
</comment>
<dbReference type="GO" id="GO:0005524">
    <property type="term" value="F:ATP binding"/>
    <property type="evidence" value="ECO:0007669"/>
    <property type="project" value="UniProtKB-KW"/>
</dbReference>
<evidence type="ECO:0000259" key="11">
    <source>
        <dbReference type="PROSITE" id="PS50893"/>
    </source>
</evidence>
<accession>A0AA39XHY2</accession>
<feature type="transmembrane region" description="Helical" evidence="10">
    <location>
        <begin position="105"/>
        <end position="129"/>
    </location>
</feature>
<dbReference type="EMBL" id="JAULSU010000001">
    <property type="protein sequence ID" value="KAK0634015.1"/>
    <property type="molecule type" value="Genomic_DNA"/>
</dbReference>
<dbReference type="FunFam" id="3.40.50.300:FF:000967">
    <property type="entry name" value="ABC multidrug transporter mdr4"/>
    <property type="match status" value="1"/>
</dbReference>
<keyword evidence="3" id="KW-0813">Transport</keyword>
<comment type="similarity">
    <text evidence="2">Belongs to the ABC transporter superfamily. ABCB family. Multidrug resistance exporter (TC 3.A.1.201) subfamily.</text>
</comment>
<dbReference type="CDD" id="cd18578">
    <property type="entry name" value="ABC_6TM_Pgp_ABCB1_D2_like"/>
    <property type="match status" value="1"/>
</dbReference>
<evidence type="ECO:0000256" key="7">
    <source>
        <dbReference type="ARBA" id="ARBA00022989"/>
    </source>
</evidence>
<dbReference type="GO" id="GO:0090374">
    <property type="term" value="P:oligopeptide export from mitochondrion"/>
    <property type="evidence" value="ECO:0007669"/>
    <property type="project" value="TreeGrafter"/>
</dbReference>
<dbReference type="GO" id="GO:0015421">
    <property type="term" value="F:ABC-type oligopeptide transporter activity"/>
    <property type="evidence" value="ECO:0007669"/>
    <property type="project" value="TreeGrafter"/>
</dbReference>
<evidence type="ECO:0000313" key="13">
    <source>
        <dbReference type="EMBL" id="KAK0634015.1"/>
    </source>
</evidence>
<evidence type="ECO:0000256" key="3">
    <source>
        <dbReference type="ARBA" id="ARBA00022448"/>
    </source>
</evidence>
<sequence>MSNAASDSERTPVEAAGVAMPKAEPEPKEQSKESNGSSFRSYVRVFGYANRTDWLLNSPALLLCIASGVVLPLMNFVFGRFVTVFNDFAIGASTPDQFRSSVNEYTLYFIYLFLGKFLLTYAWTVLFSANAIRITRALRIDFLRHTLRQEIAFFDSAEGGSVSGHVTTNASLVNQGISEKLGLAIQATATFFAAFVVAFTVQWKLTLITLGIVPAIIIVTAICMAIDTSQEAQIMSIYSRAGQLAEEIFSTIRTAHAFWAYPKLSRQYEAILDEARLVGRKKGPNYSVLFSTEFFCVYSGYALAFWQGLRMYRSGEIDDPGRIVTVIFAVLLAAQALTQIAPQSVVISKAAAAAHQLFTIIDRESNIDSLSEEGVKPEECKGGVELRGVEFAYPSRRDVKVLKGLSVRMEAGRTTAIVGASGSGKSTIVGLVERWFEPEEGKVLLDGREVGGYNLRWLRTNIRLVQQEPVMFNGTVFENVRNGLSGTTMEGLDEGEQRRLVEEACKAAFAHEFIERMPEGYDTQIGERGAMLSGGQKQRLAIARSVISNPRVLLLDEATSALDPNAEKIVQKALNNVAVGRTMVVIAHRLSTIRDADNIVVLSGGVVTEQGTHSELMAQEGAYSRLVLAQDLGQDNEDEDVQEQGADADMVAVEKAASKALSSGFEAAEDPGKGPIGPNYSLLKCLAILGREQIALWPTFLVILFACVLGGASYPGLAILFARTMEAFALTGDEMTERANFYSLMFFILALGNLVAYALLGYFSNIMAQHTIKTYRLEIFNIVLRQSMAFFDTPGNTTGALVTHLSQEPQSLQELLSFNVALIIIVVINLVSSCVLAIVTGWKLGLVLVLGALPPLVFSGYLRIRLEFKLDDDTSTRFADSTAIASEAVMAIRTVASLALERQIIDRYEASLRNIAKTSLKSLIWTMFWYSLSQSISFLAMALGFWYGGRLMSFGEYTPTQFYVVFIAVIFSGEAAAGFFTYTTSITKAQRAANYIFKLRGTVPTENKDDNPPRPEKVLDGGTAIDCQGLEFAYPQRPTAKVLKGVSPHIQPGEFVAFVGASGCGKTTMINLLERFYDPTGGAVLVDGVNFQTIHVGQYRSTIALVQQEPVLYQGSIRDNIALGVPDTDDPTQPAISDTDIEEACRQANIHTFIASLPDGLATPCGSQGLQLSGGQRQRIAIARALIRKPRLLLLDEATSSLDTESERVVQAALDAAAKGGEDGLGMKRTTVAVAHRLSTIKKADRIFVFSHGKIAESGTHEALLERRGMYYGMCLGQSLDRAT</sequence>
<dbReference type="GO" id="GO:0005743">
    <property type="term" value="C:mitochondrial inner membrane"/>
    <property type="evidence" value="ECO:0007669"/>
    <property type="project" value="TreeGrafter"/>
</dbReference>
<feature type="transmembrane region" description="Helical" evidence="10">
    <location>
        <begin position="60"/>
        <end position="85"/>
    </location>
</feature>
<dbReference type="Proteomes" id="UP001175000">
    <property type="component" value="Unassembled WGS sequence"/>
</dbReference>
<organism evidence="13 14">
    <name type="scientific">Immersiella caudata</name>
    <dbReference type="NCBI Taxonomy" id="314043"/>
    <lineage>
        <taxon>Eukaryota</taxon>
        <taxon>Fungi</taxon>
        <taxon>Dikarya</taxon>
        <taxon>Ascomycota</taxon>
        <taxon>Pezizomycotina</taxon>
        <taxon>Sordariomycetes</taxon>
        <taxon>Sordariomycetidae</taxon>
        <taxon>Sordariales</taxon>
        <taxon>Lasiosphaeriaceae</taxon>
        <taxon>Immersiella</taxon>
    </lineage>
</organism>
<dbReference type="Gene3D" id="1.20.1560.10">
    <property type="entry name" value="ABC transporter type 1, transmembrane domain"/>
    <property type="match status" value="2"/>
</dbReference>
<dbReference type="Pfam" id="PF00664">
    <property type="entry name" value="ABC_membrane"/>
    <property type="match status" value="2"/>
</dbReference>
<evidence type="ECO:0000256" key="6">
    <source>
        <dbReference type="ARBA" id="ARBA00022840"/>
    </source>
</evidence>
<evidence type="ECO:0000256" key="4">
    <source>
        <dbReference type="ARBA" id="ARBA00022692"/>
    </source>
</evidence>
<feature type="transmembrane region" description="Helical" evidence="10">
    <location>
        <begin position="694"/>
        <end position="721"/>
    </location>
</feature>
<dbReference type="InterPro" id="IPR027417">
    <property type="entry name" value="P-loop_NTPase"/>
</dbReference>
<keyword evidence="14" id="KW-1185">Reference proteome</keyword>
<reference evidence="13" key="1">
    <citation type="submission" date="2023-06" db="EMBL/GenBank/DDBJ databases">
        <title>Genome-scale phylogeny and comparative genomics of the fungal order Sordariales.</title>
        <authorList>
            <consortium name="Lawrence Berkeley National Laboratory"/>
            <person name="Hensen N."/>
            <person name="Bonometti L."/>
            <person name="Westerberg I."/>
            <person name="Brannstrom I.O."/>
            <person name="Guillou S."/>
            <person name="Cros-Aarteil S."/>
            <person name="Calhoun S."/>
            <person name="Haridas S."/>
            <person name="Kuo A."/>
            <person name="Mondo S."/>
            <person name="Pangilinan J."/>
            <person name="Riley R."/>
            <person name="Labutti K."/>
            <person name="Andreopoulos B."/>
            <person name="Lipzen A."/>
            <person name="Chen C."/>
            <person name="Yanf M."/>
            <person name="Daum C."/>
            <person name="Ng V."/>
            <person name="Clum A."/>
            <person name="Steindorff A."/>
            <person name="Ohm R."/>
            <person name="Martin F."/>
            <person name="Silar P."/>
            <person name="Natvig D."/>
            <person name="Lalanne C."/>
            <person name="Gautier V."/>
            <person name="Ament-Velasquez S.L."/>
            <person name="Kruys A."/>
            <person name="Hutchinson M.I."/>
            <person name="Powell A.J."/>
            <person name="Barry K."/>
            <person name="Miller A.N."/>
            <person name="Grigoriev I.V."/>
            <person name="Debuchy R."/>
            <person name="Gladieux P."/>
            <person name="Thoren M.H."/>
            <person name="Johannesson H."/>
        </authorList>
    </citation>
    <scope>NUCLEOTIDE SEQUENCE</scope>
    <source>
        <strain evidence="13">CBS 606.72</strain>
    </source>
</reference>
<evidence type="ECO:0000256" key="2">
    <source>
        <dbReference type="ARBA" id="ARBA00007577"/>
    </source>
</evidence>
<dbReference type="CDD" id="cd18577">
    <property type="entry name" value="ABC_6TM_Pgp_ABCB1_D1_like"/>
    <property type="match status" value="1"/>
</dbReference>
<dbReference type="InterPro" id="IPR017871">
    <property type="entry name" value="ABC_transporter-like_CS"/>
</dbReference>
<evidence type="ECO:0000259" key="12">
    <source>
        <dbReference type="PROSITE" id="PS50929"/>
    </source>
</evidence>
<dbReference type="InterPro" id="IPR039421">
    <property type="entry name" value="Type_1_exporter"/>
</dbReference>
<feature type="transmembrane region" description="Helical" evidence="10">
    <location>
        <begin position="286"/>
        <end position="309"/>
    </location>
</feature>
<evidence type="ECO:0000256" key="5">
    <source>
        <dbReference type="ARBA" id="ARBA00022741"/>
    </source>
</evidence>
<dbReference type="InterPro" id="IPR003439">
    <property type="entry name" value="ABC_transporter-like_ATP-bd"/>
</dbReference>
<keyword evidence="4 10" id="KW-0812">Transmembrane</keyword>
<dbReference type="SUPFAM" id="SSF52540">
    <property type="entry name" value="P-loop containing nucleoside triphosphate hydrolases"/>
    <property type="match status" value="2"/>
</dbReference>
<evidence type="ECO:0000256" key="1">
    <source>
        <dbReference type="ARBA" id="ARBA00004141"/>
    </source>
</evidence>
<dbReference type="GO" id="GO:0016887">
    <property type="term" value="F:ATP hydrolysis activity"/>
    <property type="evidence" value="ECO:0007669"/>
    <property type="project" value="InterPro"/>
</dbReference>
<name>A0AA39XHY2_9PEZI</name>